<dbReference type="InterPro" id="IPR011010">
    <property type="entry name" value="DNA_brk_join_enz"/>
</dbReference>
<evidence type="ECO:0000259" key="3">
    <source>
        <dbReference type="PROSITE" id="PS51898"/>
    </source>
</evidence>
<dbReference type="InterPro" id="IPR002104">
    <property type="entry name" value="Integrase_catalytic"/>
</dbReference>
<feature type="region of interest" description="Disordered" evidence="2">
    <location>
        <begin position="516"/>
        <end position="556"/>
    </location>
</feature>
<evidence type="ECO:0000313" key="5">
    <source>
        <dbReference type="Proteomes" id="UP001056374"/>
    </source>
</evidence>
<dbReference type="EMBL" id="CP099468">
    <property type="protein sequence ID" value="USQ85807.1"/>
    <property type="molecule type" value="Genomic_DNA"/>
</dbReference>
<dbReference type="Proteomes" id="UP001056374">
    <property type="component" value="Chromosome"/>
</dbReference>
<dbReference type="SUPFAM" id="SSF56349">
    <property type="entry name" value="DNA breaking-rejoining enzymes"/>
    <property type="match status" value="1"/>
</dbReference>
<evidence type="ECO:0000313" key="4">
    <source>
        <dbReference type="EMBL" id="USQ85807.1"/>
    </source>
</evidence>
<keyword evidence="1" id="KW-0233">DNA recombination</keyword>
<gene>
    <name evidence="4" type="ORF">NFX46_19875</name>
</gene>
<dbReference type="InterPro" id="IPR013762">
    <property type="entry name" value="Integrase-like_cat_sf"/>
</dbReference>
<reference evidence="4" key="1">
    <citation type="submission" date="2022-06" db="EMBL/GenBank/DDBJ databases">
        <title>Complete genome sequence of soil microorganisms Streptomyces sp. Qhu-M197 isolated from Alpine meadows habitats on the Tibetan Plateau.</title>
        <authorList>
            <person name="Zhang B."/>
            <person name="Xiang X."/>
            <person name="Fan J."/>
        </authorList>
    </citation>
    <scope>NUCLEOTIDE SEQUENCE</scope>
    <source>
        <strain evidence="4">Qhu-M197</strain>
    </source>
</reference>
<feature type="domain" description="Tyr recombinase" evidence="3">
    <location>
        <begin position="273"/>
        <end position="483"/>
    </location>
</feature>
<accession>A0ABY4Z9U2</accession>
<protein>
    <submittedName>
        <fullName evidence="4">Site-specific integrase</fullName>
    </submittedName>
</protein>
<name>A0ABY4Z9U2_9ACTN</name>
<proteinExistence type="predicted"/>
<dbReference type="CDD" id="cd00397">
    <property type="entry name" value="DNA_BRE_C"/>
    <property type="match status" value="1"/>
</dbReference>
<evidence type="ECO:0000256" key="1">
    <source>
        <dbReference type="ARBA" id="ARBA00023172"/>
    </source>
</evidence>
<organism evidence="4 5">
    <name type="scientific">Streptomyces phaeoluteigriseus</name>
    <dbReference type="NCBI Taxonomy" id="114686"/>
    <lineage>
        <taxon>Bacteria</taxon>
        <taxon>Bacillati</taxon>
        <taxon>Actinomycetota</taxon>
        <taxon>Actinomycetes</taxon>
        <taxon>Kitasatosporales</taxon>
        <taxon>Streptomycetaceae</taxon>
        <taxon>Streptomyces</taxon>
        <taxon>Streptomyces aurantiacus group</taxon>
    </lineage>
</organism>
<dbReference type="Gene3D" id="1.10.443.10">
    <property type="entry name" value="Intergrase catalytic core"/>
    <property type="match status" value="1"/>
</dbReference>
<dbReference type="Pfam" id="PF00589">
    <property type="entry name" value="Phage_integrase"/>
    <property type="match status" value="1"/>
</dbReference>
<dbReference type="PROSITE" id="PS51898">
    <property type="entry name" value="TYR_RECOMBINASE"/>
    <property type="match status" value="1"/>
</dbReference>
<sequence>MSDELWERIEHQPPYRSAHMFSLAPLQPVARLELLYVLQQRDTRGADLYPEVVRRAITVLRDLPCFALAGDAIPDLVLASKNALNRALLSTVQWEIRTAFDQFRGVDPAQKLVWDLRTVSQQIPSLKKGVSPLRNSSSLDFARVRQEWIREILMDWARTTNPLSKDLRQWHRACVIASSALALRRDGGADPSQLRFSDVTVVVDAFKLAHNDKGELYAASHQAHLLAHFFDLLEFGHREEVAGELSPTFVRHPGHHSIKRVDDNEDEIGKAVPEPVIRQLDQPLHLLGQGFPYGELRPEIASQMFRTIYVLLRDTGRRPAEIAGLDLDCLEYDHGDYQLIWHNMKGRRLRRRLPILQQTADAIKDWKESRARLDLPRNSAGHLFPAISNSYRHLDSGYISRSIRLWADSIPALDSEELGRDGTSLPFDRSKIFPYAFRHTLCQRYADAGVLQHVLQALMDHKSADTTAAYFQVSKKMKREAVDTLRVLTVDRHGNPAPMGSADAYEMRAVAVPWASSRRMSRQEATPARSASSAPGVLPTAPTRPISPLSKTRSAA</sequence>
<keyword evidence="5" id="KW-1185">Reference proteome</keyword>
<evidence type="ECO:0000256" key="2">
    <source>
        <dbReference type="SAM" id="MobiDB-lite"/>
    </source>
</evidence>